<gene>
    <name evidence="1" type="ORF">RND81_10G136400</name>
</gene>
<dbReference type="Proteomes" id="UP001443914">
    <property type="component" value="Unassembled WGS sequence"/>
</dbReference>
<protein>
    <submittedName>
        <fullName evidence="1">Uncharacterized protein</fullName>
    </submittedName>
</protein>
<dbReference type="EMBL" id="JBDFQZ010000010">
    <property type="protein sequence ID" value="KAK9683382.1"/>
    <property type="molecule type" value="Genomic_DNA"/>
</dbReference>
<evidence type="ECO:0000313" key="2">
    <source>
        <dbReference type="Proteomes" id="UP001443914"/>
    </source>
</evidence>
<organism evidence="1 2">
    <name type="scientific">Saponaria officinalis</name>
    <name type="common">Common soapwort</name>
    <name type="synonym">Lychnis saponaria</name>
    <dbReference type="NCBI Taxonomy" id="3572"/>
    <lineage>
        <taxon>Eukaryota</taxon>
        <taxon>Viridiplantae</taxon>
        <taxon>Streptophyta</taxon>
        <taxon>Embryophyta</taxon>
        <taxon>Tracheophyta</taxon>
        <taxon>Spermatophyta</taxon>
        <taxon>Magnoliopsida</taxon>
        <taxon>eudicotyledons</taxon>
        <taxon>Gunneridae</taxon>
        <taxon>Pentapetalae</taxon>
        <taxon>Caryophyllales</taxon>
        <taxon>Caryophyllaceae</taxon>
        <taxon>Caryophylleae</taxon>
        <taxon>Saponaria</taxon>
    </lineage>
</organism>
<evidence type="ECO:0000313" key="1">
    <source>
        <dbReference type="EMBL" id="KAK9683382.1"/>
    </source>
</evidence>
<keyword evidence="2" id="KW-1185">Reference proteome</keyword>
<accession>A0AAW1I456</accession>
<dbReference type="PANTHER" id="PTHR48045:SF31">
    <property type="entry name" value="UDP-GLYCOSYLTRANSFERASE 76B1-LIKE"/>
    <property type="match status" value="1"/>
</dbReference>
<reference evidence="1" key="1">
    <citation type="submission" date="2024-03" db="EMBL/GenBank/DDBJ databases">
        <title>WGS assembly of Saponaria officinalis var. Norfolk2.</title>
        <authorList>
            <person name="Jenkins J."/>
            <person name="Shu S."/>
            <person name="Grimwood J."/>
            <person name="Barry K."/>
            <person name="Goodstein D."/>
            <person name="Schmutz J."/>
            <person name="Leebens-Mack J."/>
            <person name="Osbourn A."/>
        </authorList>
    </citation>
    <scope>NUCLEOTIDE SEQUENCE [LARGE SCALE GENOMIC DNA]</scope>
    <source>
        <strain evidence="1">JIC</strain>
    </source>
</reference>
<dbReference type="AlphaFoldDB" id="A0AAW1I456"/>
<comment type="caution">
    <text evidence="1">The sequence shown here is derived from an EMBL/GenBank/DDBJ whole genome shotgun (WGS) entry which is preliminary data.</text>
</comment>
<dbReference type="Gene3D" id="3.40.50.2000">
    <property type="entry name" value="Glycogen Phosphorylase B"/>
    <property type="match status" value="2"/>
</dbReference>
<dbReference type="SUPFAM" id="SSF53756">
    <property type="entry name" value="UDP-Glycosyltransferase/glycogen phosphorylase"/>
    <property type="match status" value="1"/>
</dbReference>
<proteinExistence type="predicted"/>
<sequence>MPCLFPDQKTIAGLVSEVWKVGLRVKRGDTRGQIKEAVIRLMSDQQIREKMEAFKETVDKCLVNGGSSYKSLNELCAMISAL</sequence>
<dbReference type="PANTHER" id="PTHR48045">
    <property type="entry name" value="UDP-GLYCOSYLTRANSFERASE 72B1"/>
    <property type="match status" value="1"/>
</dbReference>
<name>A0AAW1I456_SAPOF</name>